<dbReference type="Gene3D" id="1.20.5.170">
    <property type="match status" value="1"/>
</dbReference>
<feature type="domain" description="Basic leucine zipper" evidence="10">
    <location>
        <begin position="238"/>
        <end position="328"/>
    </location>
</feature>
<evidence type="ECO:0000256" key="9">
    <source>
        <dbReference type="SAM" id="MobiDB-lite"/>
    </source>
</evidence>
<evidence type="ECO:0000313" key="12">
    <source>
        <dbReference type="Proteomes" id="UP000494040"/>
    </source>
</evidence>
<keyword evidence="6" id="KW-0804">Transcription</keyword>
<dbReference type="InterPro" id="IPR004826">
    <property type="entry name" value="bZIP_Maf"/>
</dbReference>
<keyword evidence="4" id="KW-0805">Transcription regulation</keyword>
<dbReference type="Proteomes" id="UP000494040">
    <property type="component" value="Unassembled WGS sequence"/>
</dbReference>
<dbReference type="FunFam" id="1.20.5.170:FF:000011">
    <property type="entry name" value="Transcription factor MafG, putative"/>
    <property type="match status" value="1"/>
</dbReference>
<evidence type="ECO:0000256" key="1">
    <source>
        <dbReference type="ARBA" id="ARBA00004123"/>
    </source>
</evidence>
<proteinExistence type="inferred from homology"/>
<accession>A0A8I6RNJ9</accession>
<dbReference type="KEGG" id="clec:106666818"/>
<keyword evidence="7" id="KW-0539">Nucleus</keyword>
<dbReference type="RefSeq" id="XP_014249773.1">
    <property type="nucleotide sequence ID" value="XM_014394287.2"/>
</dbReference>
<evidence type="ECO:0000256" key="3">
    <source>
        <dbReference type="ARBA" id="ARBA00022491"/>
    </source>
</evidence>
<dbReference type="PANTHER" id="PTHR10129:SF44">
    <property type="entry name" value="TRAFFIC JAM, ISOFORM C"/>
    <property type="match status" value="1"/>
</dbReference>
<reference evidence="11" key="1">
    <citation type="submission" date="2022-01" db="UniProtKB">
        <authorList>
            <consortium name="EnsemblMetazoa"/>
        </authorList>
    </citation>
    <scope>IDENTIFICATION</scope>
</reference>
<evidence type="ECO:0000259" key="10">
    <source>
        <dbReference type="Pfam" id="PF03131"/>
    </source>
</evidence>
<dbReference type="GeneID" id="106666818"/>
<sequence>MENSSDKMEAEDGQLAAQYVQEFVLDHLEDVSVKKEGGMERLPSMLSCGGGVVQMSSPQPHHHLLTPPGHQSEDYNVVTMSSQHQPMMMQHSIYPDTPGTPPDTPPESTSPHSPPNRQYHLEQSQLLLPQRPPQGVVDEMGWIMANGGPLRQEPLDLRPNCGGDPLAEDWVQLQHGPVINPGKRILEYHHQHHHHHHHPDDDLEMSPSTPMQNSMQMQMQMSVPMKGSDGRSSAEDIISDELLMCLTVRELNKRLQGFPREEVVRLKQKRRTLKNRGYAQNCRSKRLHQRHELEMTNRSLQNELHRIKQDHSRISQERDMYKLRCEALMKRLEGRENIPCSPASTTYM</sequence>
<dbReference type="SUPFAM" id="SSF47454">
    <property type="entry name" value="A DNA-binding domain in eukaryotic transcription factors"/>
    <property type="match status" value="1"/>
</dbReference>
<dbReference type="GO" id="GO:0000981">
    <property type="term" value="F:DNA-binding transcription factor activity, RNA polymerase II-specific"/>
    <property type="evidence" value="ECO:0007669"/>
    <property type="project" value="TreeGrafter"/>
</dbReference>
<keyword evidence="3" id="KW-0678">Repressor</keyword>
<dbReference type="InterPro" id="IPR024874">
    <property type="entry name" value="Transcription_factor_Maf_fam"/>
</dbReference>
<dbReference type="Pfam" id="PF03131">
    <property type="entry name" value="bZIP_Maf"/>
    <property type="match status" value="1"/>
</dbReference>
<comment type="subcellular location">
    <subcellularLocation>
        <location evidence="1">Nucleus</location>
    </subcellularLocation>
</comment>
<evidence type="ECO:0000256" key="2">
    <source>
        <dbReference type="ARBA" id="ARBA00008500"/>
    </source>
</evidence>
<evidence type="ECO:0000256" key="6">
    <source>
        <dbReference type="ARBA" id="ARBA00023163"/>
    </source>
</evidence>
<feature type="coiled-coil region" evidence="8">
    <location>
        <begin position="290"/>
        <end position="317"/>
    </location>
</feature>
<keyword evidence="5" id="KW-0238">DNA-binding</keyword>
<feature type="region of interest" description="Disordered" evidence="9">
    <location>
        <begin position="190"/>
        <end position="209"/>
    </location>
</feature>
<dbReference type="InterPro" id="IPR008917">
    <property type="entry name" value="TF_DNA-bd_sf"/>
</dbReference>
<dbReference type="GO" id="GO:0000978">
    <property type="term" value="F:RNA polymerase II cis-regulatory region sequence-specific DNA binding"/>
    <property type="evidence" value="ECO:0007669"/>
    <property type="project" value="TreeGrafter"/>
</dbReference>
<dbReference type="PANTHER" id="PTHR10129">
    <property type="entry name" value="TRANSCRIPTION FACTOR MAF"/>
    <property type="match status" value="1"/>
</dbReference>
<comment type="similarity">
    <text evidence="2">Belongs to the bZIP family. Maf subfamily.</text>
</comment>
<keyword evidence="12" id="KW-1185">Reference proteome</keyword>
<evidence type="ECO:0000256" key="5">
    <source>
        <dbReference type="ARBA" id="ARBA00023125"/>
    </source>
</evidence>
<dbReference type="AlphaFoldDB" id="A0A8I6RNJ9"/>
<protein>
    <recommendedName>
        <fullName evidence="10">Basic leucine zipper domain-containing protein</fullName>
    </recommendedName>
</protein>
<dbReference type="OrthoDB" id="5974330at2759"/>
<evidence type="ECO:0000313" key="11">
    <source>
        <dbReference type="EnsemblMetazoa" id="XP_014249773.1"/>
    </source>
</evidence>
<dbReference type="OMA" id="GMEDSMQ"/>
<dbReference type="CTD" id="35227"/>
<dbReference type="EnsemblMetazoa" id="XM_014394287.2">
    <property type="protein sequence ID" value="XP_014249773.1"/>
    <property type="gene ID" value="LOC106666818"/>
</dbReference>
<organism evidence="11 12">
    <name type="scientific">Cimex lectularius</name>
    <name type="common">Bed bug</name>
    <name type="synonym">Acanthia lectularia</name>
    <dbReference type="NCBI Taxonomy" id="79782"/>
    <lineage>
        <taxon>Eukaryota</taxon>
        <taxon>Metazoa</taxon>
        <taxon>Ecdysozoa</taxon>
        <taxon>Arthropoda</taxon>
        <taxon>Hexapoda</taxon>
        <taxon>Insecta</taxon>
        <taxon>Pterygota</taxon>
        <taxon>Neoptera</taxon>
        <taxon>Paraneoptera</taxon>
        <taxon>Hemiptera</taxon>
        <taxon>Heteroptera</taxon>
        <taxon>Panheteroptera</taxon>
        <taxon>Cimicomorpha</taxon>
        <taxon>Cimicidae</taxon>
        <taxon>Cimex</taxon>
    </lineage>
</organism>
<dbReference type="GO" id="GO:0005634">
    <property type="term" value="C:nucleus"/>
    <property type="evidence" value="ECO:0007669"/>
    <property type="project" value="UniProtKB-SubCell"/>
</dbReference>
<evidence type="ECO:0000256" key="4">
    <source>
        <dbReference type="ARBA" id="ARBA00023015"/>
    </source>
</evidence>
<keyword evidence="8" id="KW-0175">Coiled coil</keyword>
<evidence type="ECO:0000256" key="7">
    <source>
        <dbReference type="ARBA" id="ARBA00023242"/>
    </source>
</evidence>
<dbReference type="CDD" id="cd14718">
    <property type="entry name" value="bZIP_Maf_large"/>
    <property type="match status" value="1"/>
</dbReference>
<evidence type="ECO:0000256" key="8">
    <source>
        <dbReference type="SAM" id="Coils"/>
    </source>
</evidence>
<feature type="region of interest" description="Disordered" evidence="9">
    <location>
        <begin position="90"/>
        <end position="118"/>
    </location>
</feature>
<name>A0A8I6RNJ9_CIMLE</name>